<dbReference type="EMBL" id="KZ996792">
    <property type="protein sequence ID" value="RKO88328.1"/>
    <property type="molecule type" value="Genomic_DNA"/>
</dbReference>
<keyword evidence="2" id="KW-1185">Reference proteome</keyword>
<evidence type="ECO:0000313" key="1">
    <source>
        <dbReference type="EMBL" id="RKO88328.1"/>
    </source>
</evidence>
<organism evidence="1 2">
    <name type="scientific">Blyttiomyces helicus</name>
    <dbReference type="NCBI Taxonomy" id="388810"/>
    <lineage>
        <taxon>Eukaryota</taxon>
        <taxon>Fungi</taxon>
        <taxon>Fungi incertae sedis</taxon>
        <taxon>Chytridiomycota</taxon>
        <taxon>Chytridiomycota incertae sedis</taxon>
        <taxon>Chytridiomycetes</taxon>
        <taxon>Chytridiomycetes incertae sedis</taxon>
        <taxon>Blyttiomyces</taxon>
    </lineage>
</organism>
<dbReference type="Proteomes" id="UP000269721">
    <property type="component" value="Unassembled WGS sequence"/>
</dbReference>
<sequence>MYMETSKYRSPLENKLKRKQMGIVVSKYSQRPDGFWQIDEFESQNLTFTPSTTSSSLSVTKGELSKVITREQIEAEVSKDPYAKYIIGEGAKPTTQISSEQKIIALSAYIYLLPYYLVKTNVSALPTSSIATAFITLKDGTGFLFPKYIISNKTLPASVATEANLGVNTELMEYTPQAAFNYAYAVMQPGSTATESDQILYETPPPTGWIPTMSPCPTGHTCLVPIGVETDKVIVQLETKTAYPTTLYLPIGAVIYIPKFPLILFIDKYPVTFK</sequence>
<name>A0A4P9WB02_9FUNG</name>
<protein>
    <submittedName>
        <fullName evidence="1">Uncharacterized protein</fullName>
    </submittedName>
</protein>
<evidence type="ECO:0000313" key="2">
    <source>
        <dbReference type="Proteomes" id="UP000269721"/>
    </source>
</evidence>
<accession>A0A4P9WB02</accession>
<reference evidence="2" key="1">
    <citation type="journal article" date="2018" name="Nat. Microbiol.">
        <title>Leveraging single-cell genomics to expand the fungal tree of life.</title>
        <authorList>
            <person name="Ahrendt S.R."/>
            <person name="Quandt C.A."/>
            <person name="Ciobanu D."/>
            <person name="Clum A."/>
            <person name="Salamov A."/>
            <person name="Andreopoulos B."/>
            <person name="Cheng J.F."/>
            <person name="Woyke T."/>
            <person name="Pelin A."/>
            <person name="Henrissat B."/>
            <person name="Reynolds N.K."/>
            <person name="Benny G.L."/>
            <person name="Smith M.E."/>
            <person name="James T.Y."/>
            <person name="Grigoriev I.V."/>
        </authorList>
    </citation>
    <scope>NUCLEOTIDE SEQUENCE [LARGE SCALE GENOMIC DNA]</scope>
</reference>
<dbReference type="AlphaFoldDB" id="A0A4P9WB02"/>
<proteinExistence type="predicted"/>
<gene>
    <name evidence="1" type="ORF">BDK51DRAFT_32415</name>
</gene>